<reference evidence="5 6" key="1">
    <citation type="submission" date="2019-03" db="EMBL/GenBank/DDBJ databases">
        <title>Genomic Encyclopedia of Type Strains, Phase IV (KMG-IV): sequencing the most valuable type-strain genomes for metagenomic binning, comparative biology and taxonomic classification.</title>
        <authorList>
            <person name="Goeker M."/>
        </authorList>
    </citation>
    <scope>NUCLEOTIDE SEQUENCE [LARGE SCALE GENOMIC DNA]</scope>
    <source>
        <strain evidence="5 6">DSM 25894</strain>
    </source>
</reference>
<keyword evidence="6" id="KW-1185">Reference proteome</keyword>
<keyword evidence="3" id="KW-0472">Membrane</keyword>
<dbReference type="PANTHER" id="PTHR37312:SF1">
    <property type="entry name" value="MEMBRANE-BOUND ACYLTRANSFERASE YKRP-RELATED"/>
    <property type="match status" value="1"/>
</dbReference>
<evidence type="ECO:0000313" key="6">
    <source>
        <dbReference type="Proteomes" id="UP000294650"/>
    </source>
</evidence>
<dbReference type="OrthoDB" id="6623990at2"/>
<comment type="subcellular location">
    <subcellularLocation>
        <location evidence="1">Membrane</location>
    </subcellularLocation>
</comment>
<accession>A0A4R3MR38</accession>
<dbReference type="GO" id="GO:0016747">
    <property type="term" value="F:acyltransferase activity, transferring groups other than amino-acyl groups"/>
    <property type="evidence" value="ECO:0007669"/>
    <property type="project" value="InterPro"/>
</dbReference>
<keyword evidence="3" id="KW-0812">Transmembrane</keyword>
<feature type="transmembrane region" description="Helical" evidence="3">
    <location>
        <begin position="106"/>
        <end position="126"/>
    </location>
</feature>
<organism evidence="5 6">
    <name type="scientific">Melghiribacillus thermohalophilus</name>
    <dbReference type="NCBI Taxonomy" id="1324956"/>
    <lineage>
        <taxon>Bacteria</taxon>
        <taxon>Bacillati</taxon>
        <taxon>Bacillota</taxon>
        <taxon>Bacilli</taxon>
        <taxon>Bacillales</taxon>
        <taxon>Bacillaceae</taxon>
        <taxon>Melghiribacillus</taxon>
    </lineage>
</organism>
<dbReference type="InterPro" id="IPR002656">
    <property type="entry name" value="Acyl_transf_3_dom"/>
</dbReference>
<dbReference type="RefSeq" id="WP_132372658.1">
    <property type="nucleotide sequence ID" value="NZ_SMAN01000021.1"/>
</dbReference>
<dbReference type="Pfam" id="PF01757">
    <property type="entry name" value="Acyl_transf_3"/>
    <property type="match status" value="1"/>
</dbReference>
<keyword evidence="5" id="KW-0808">Transferase</keyword>
<keyword evidence="3" id="KW-1133">Transmembrane helix</keyword>
<feature type="transmembrane region" description="Helical" evidence="3">
    <location>
        <begin position="41"/>
        <end position="61"/>
    </location>
</feature>
<feature type="transmembrane region" description="Helical" evidence="3">
    <location>
        <begin position="12"/>
        <end position="29"/>
    </location>
</feature>
<dbReference type="PANTHER" id="PTHR37312">
    <property type="entry name" value="MEMBRANE-BOUND ACYLTRANSFERASE YKRP-RELATED"/>
    <property type="match status" value="1"/>
</dbReference>
<feature type="transmembrane region" description="Helical" evidence="3">
    <location>
        <begin position="73"/>
        <end position="94"/>
    </location>
</feature>
<dbReference type="Proteomes" id="UP000294650">
    <property type="component" value="Unassembled WGS sequence"/>
</dbReference>
<name>A0A4R3MR38_9BACI</name>
<dbReference type="InterPro" id="IPR052734">
    <property type="entry name" value="Nod_factor_acetyltransferase"/>
</dbReference>
<feature type="transmembrane region" description="Helical" evidence="3">
    <location>
        <begin position="289"/>
        <end position="307"/>
    </location>
</feature>
<sequence length="326" mass="38334">MGRSKQRIDYFDNARFILIFLVVVGHMISPYRHESAFLEAFYKFIYTFHMPAFILISGFFAKKIFEKGYLLKVFQKVLLPYFIFQLIYTAFYTIQDDEFEFTLFDPHWTLWFLVSLASWHLLLLIFIRIRYSLFIAVGIGALIGTVPFIGTYLSLSRTFVFFPIFLLGYYLDQKQFERLSHRNYRIPGAISLILLFTSYYVFLRDLPREWLFASSSYADLGVHADDGVWIRLSIYAIVFIGTFAFLSIVPKQKLFFTKLGERTLYVYLLHGLVLKILDRTPILEMFVDRNIPIMLFLIGFMITWILASRPVIKAARVIVEPGKSIF</sequence>
<evidence type="ECO:0000259" key="4">
    <source>
        <dbReference type="Pfam" id="PF01757"/>
    </source>
</evidence>
<feature type="transmembrane region" description="Helical" evidence="3">
    <location>
        <begin position="184"/>
        <end position="202"/>
    </location>
</feature>
<gene>
    <name evidence="5" type="ORF">EDD68_12143</name>
</gene>
<evidence type="ECO:0000256" key="3">
    <source>
        <dbReference type="SAM" id="Phobius"/>
    </source>
</evidence>
<feature type="domain" description="Acyltransferase 3" evidence="4">
    <location>
        <begin position="9"/>
        <end position="306"/>
    </location>
</feature>
<comment type="similarity">
    <text evidence="2">Belongs to the acyltransferase 3 family.</text>
</comment>
<feature type="transmembrane region" description="Helical" evidence="3">
    <location>
        <begin position="133"/>
        <end position="149"/>
    </location>
</feature>
<protein>
    <submittedName>
        <fullName evidence="5">Fucose 4-O-acetylase-like acetyltransferase</fullName>
    </submittedName>
</protein>
<evidence type="ECO:0000256" key="1">
    <source>
        <dbReference type="ARBA" id="ARBA00004370"/>
    </source>
</evidence>
<evidence type="ECO:0000313" key="5">
    <source>
        <dbReference type="EMBL" id="TCT18788.1"/>
    </source>
</evidence>
<dbReference type="AlphaFoldDB" id="A0A4R3MR38"/>
<comment type="caution">
    <text evidence="5">The sequence shown here is derived from an EMBL/GenBank/DDBJ whole genome shotgun (WGS) entry which is preliminary data.</text>
</comment>
<feature type="transmembrane region" description="Helical" evidence="3">
    <location>
        <begin position="155"/>
        <end position="172"/>
    </location>
</feature>
<proteinExistence type="inferred from homology"/>
<evidence type="ECO:0000256" key="2">
    <source>
        <dbReference type="ARBA" id="ARBA00007400"/>
    </source>
</evidence>
<feature type="transmembrane region" description="Helical" evidence="3">
    <location>
        <begin position="228"/>
        <end position="247"/>
    </location>
</feature>
<dbReference type="EMBL" id="SMAN01000021">
    <property type="protein sequence ID" value="TCT18788.1"/>
    <property type="molecule type" value="Genomic_DNA"/>
</dbReference>